<comment type="caution">
    <text evidence="2">The sequence shown here is derived from an EMBL/GenBank/DDBJ whole genome shotgun (WGS) entry which is preliminary data.</text>
</comment>
<keyword evidence="3" id="KW-1185">Reference proteome</keyword>
<reference evidence="2 3" key="1">
    <citation type="submission" date="2010-12" db="EMBL/GenBank/DDBJ databases">
        <authorList>
            <person name="Muzny D."/>
            <person name="Qin X."/>
            <person name="Deng J."/>
            <person name="Jiang H."/>
            <person name="Liu Y."/>
            <person name="Qu J."/>
            <person name="Song X.-Z."/>
            <person name="Zhang L."/>
            <person name="Thornton R."/>
            <person name="Coyle M."/>
            <person name="Francisco L."/>
            <person name="Jackson L."/>
            <person name="Javaid M."/>
            <person name="Korchina V."/>
            <person name="Kovar C."/>
            <person name="Mata R."/>
            <person name="Mathew T."/>
            <person name="Ngo R."/>
            <person name="Nguyen L."/>
            <person name="Nguyen N."/>
            <person name="Okwuonu G."/>
            <person name="Ongeri F."/>
            <person name="Pham C."/>
            <person name="Simmons D."/>
            <person name="Wilczek-Boney K."/>
            <person name="Hale W."/>
            <person name="Jakkamsetti A."/>
            <person name="Pham P."/>
            <person name="Ruth R."/>
            <person name="San Lucas F."/>
            <person name="Warren J."/>
            <person name="Zhang J."/>
            <person name="Zhao Z."/>
            <person name="Zhou C."/>
            <person name="Zhu D."/>
            <person name="Lee S."/>
            <person name="Bess C."/>
            <person name="Blankenburg K."/>
            <person name="Forbes L."/>
            <person name="Fu Q."/>
            <person name="Gubbala S."/>
            <person name="Hirani K."/>
            <person name="Jayaseelan J.C."/>
            <person name="Lara F."/>
            <person name="Munidasa M."/>
            <person name="Palculict T."/>
            <person name="Patil S."/>
            <person name="Pu L.-L."/>
            <person name="Saada N."/>
            <person name="Tang L."/>
            <person name="Weissenberger G."/>
            <person name="Zhu Y."/>
            <person name="Hemphill L."/>
            <person name="Shang Y."/>
            <person name="Youmans B."/>
            <person name="Ayvaz T."/>
            <person name="Ross M."/>
            <person name="Santibanez J."/>
            <person name="Aqrawi P."/>
            <person name="Gross S."/>
            <person name="Joshi V."/>
            <person name="Fowler G."/>
            <person name="Nazareth L."/>
            <person name="Reid J."/>
            <person name="Worley K."/>
            <person name="Petrosino J."/>
            <person name="Highlander S."/>
            <person name="Gibbs R."/>
        </authorList>
    </citation>
    <scope>NUCLEOTIDE SEQUENCE [LARGE SCALE GENOMIC DNA]</scope>
    <source>
        <strain evidence="2 3">ATCC 23263</strain>
    </source>
</reference>
<accession>E6MEC7</accession>
<keyword evidence="1" id="KW-0812">Transmembrane</keyword>
<organism evidence="2 3">
    <name type="scientific">Pseudoramibacter alactolyticus ATCC 23263</name>
    <dbReference type="NCBI Taxonomy" id="887929"/>
    <lineage>
        <taxon>Bacteria</taxon>
        <taxon>Bacillati</taxon>
        <taxon>Bacillota</taxon>
        <taxon>Clostridia</taxon>
        <taxon>Eubacteriales</taxon>
        <taxon>Eubacteriaceae</taxon>
        <taxon>Pseudoramibacter</taxon>
    </lineage>
</organism>
<evidence type="ECO:0000313" key="2">
    <source>
        <dbReference type="EMBL" id="EFV02452.1"/>
    </source>
</evidence>
<evidence type="ECO:0000256" key="1">
    <source>
        <dbReference type="SAM" id="Phobius"/>
    </source>
</evidence>
<dbReference type="Proteomes" id="UP000004754">
    <property type="component" value="Unassembled WGS sequence"/>
</dbReference>
<dbReference type="HOGENOM" id="CLU_2344447_0_0_9"/>
<feature type="transmembrane region" description="Helical" evidence="1">
    <location>
        <begin position="62"/>
        <end position="90"/>
    </location>
</feature>
<evidence type="ECO:0000313" key="3">
    <source>
        <dbReference type="Proteomes" id="UP000004754"/>
    </source>
</evidence>
<name>E6MEC7_9FIRM</name>
<proteinExistence type="predicted"/>
<gene>
    <name evidence="2" type="ORF">HMP0721_0360</name>
</gene>
<dbReference type="EMBL" id="AEQN01000007">
    <property type="protein sequence ID" value="EFV02452.1"/>
    <property type="molecule type" value="Genomic_DNA"/>
</dbReference>
<sequence>MAGIFCIRENHAFNAWFSSYNKAMDNATAWISSFMMVHPKYHDALEAIWSRLQMHCHNESHVAAATIAIIGNVTVITSIMLAIAIVNVVAGTAMHRL</sequence>
<protein>
    <submittedName>
        <fullName evidence="2">Uncharacterized protein</fullName>
    </submittedName>
</protein>
<dbReference type="AlphaFoldDB" id="E6MEC7"/>
<keyword evidence="1" id="KW-1133">Transmembrane helix</keyword>
<keyword evidence="1" id="KW-0472">Membrane</keyword>